<feature type="coiled-coil region" evidence="1">
    <location>
        <begin position="171"/>
        <end position="494"/>
    </location>
</feature>
<reference evidence="3" key="1">
    <citation type="journal article" date="2017" name="Cell">
        <title>Insights into land plant evolution garnered from the Marchantia polymorpha genome.</title>
        <authorList>
            <person name="Bowman J.L."/>
            <person name="Kohchi T."/>
            <person name="Yamato K.T."/>
            <person name="Jenkins J."/>
            <person name="Shu S."/>
            <person name="Ishizaki K."/>
            <person name="Yamaoka S."/>
            <person name="Nishihama R."/>
            <person name="Nakamura Y."/>
            <person name="Berger F."/>
            <person name="Adam C."/>
            <person name="Aki S.S."/>
            <person name="Althoff F."/>
            <person name="Araki T."/>
            <person name="Arteaga-Vazquez M.A."/>
            <person name="Balasubrmanian S."/>
            <person name="Barry K."/>
            <person name="Bauer D."/>
            <person name="Boehm C.R."/>
            <person name="Briginshaw L."/>
            <person name="Caballero-Perez J."/>
            <person name="Catarino B."/>
            <person name="Chen F."/>
            <person name="Chiyoda S."/>
            <person name="Chovatia M."/>
            <person name="Davies K.M."/>
            <person name="Delmans M."/>
            <person name="Demura T."/>
            <person name="Dierschke T."/>
            <person name="Dolan L."/>
            <person name="Dorantes-Acosta A.E."/>
            <person name="Eklund D.M."/>
            <person name="Florent S.N."/>
            <person name="Flores-Sandoval E."/>
            <person name="Fujiyama A."/>
            <person name="Fukuzawa H."/>
            <person name="Galik B."/>
            <person name="Grimanelli D."/>
            <person name="Grimwood J."/>
            <person name="Grossniklaus U."/>
            <person name="Hamada T."/>
            <person name="Haseloff J."/>
            <person name="Hetherington A.J."/>
            <person name="Higo A."/>
            <person name="Hirakawa Y."/>
            <person name="Hundley H.N."/>
            <person name="Ikeda Y."/>
            <person name="Inoue K."/>
            <person name="Inoue S.I."/>
            <person name="Ishida S."/>
            <person name="Jia Q."/>
            <person name="Kakita M."/>
            <person name="Kanazawa T."/>
            <person name="Kawai Y."/>
            <person name="Kawashima T."/>
            <person name="Kennedy M."/>
            <person name="Kinose K."/>
            <person name="Kinoshita T."/>
            <person name="Kohara Y."/>
            <person name="Koide E."/>
            <person name="Komatsu K."/>
            <person name="Kopischke S."/>
            <person name="Kubo M."/>
            <person name="Kyozuka J."/>
            <person name="Lagercrantz U."/>
            <person name="Lin S.S."/>
            <person name="Lindquist E."/>
            <person name="Lipzen A.M."/>
            <person name="Lu C.W."/>
            <person name="De Luna E."/>
            <person name="Martienssen R.A."/>
            <person name="Minamino N."/>
            <person name="Mizutani M."/>
            <person name="Mizutani M."/>
            <person name="Mochizuki N."/>
            <person name="Monte I."/>
            <person name="Mosher R."/>
            <person name="Nagasaki H."/>
            <person name="Nakagami H."/>
            <person name="Naramoto S."/>
            <person name="Nishitani K."/>
            <person name="Ohtani M."/>
            <person name="Okamoto T."/>
            <person name="Okumura M."/>
            <person name="Phillips J."/>
            <person name="Pollak B."/>
            <person name="Reinders A."/>
            <person name="Rovekamp M."/>
            <person name="Sano R."/>
            <person name="Sawa S."/>
            <person name="Schmid M.W."/>
            <person name="Shirakawa M."/>
            <person name="Solano R."/>
            <person name="Spunde A."/>
            <person name="Suetsugu N."/>
            <person name="Sugano S."/>
            <person name="Sugiyama A."/>
            <person name="Sun R."/>
            <person name="Suzuki Y."/>
            <person name="Takenaka M."/>
            <person name="Takezawa D."/>
            <person name="Tomogane H."/>
            <person name="Tsuzuki M."/>
            <person name="Ueda T."/>
            <person name="Umeda M."/>
            <person name="Ward J.M."/>
            <person name="Watanabe Y."/>
            <person name="Yazaki K."/>
            <person name="Yokoyama R."/>
            <person name="Yoshitake Y."/>
            <person name="Yotsui I."/>
            <person name="Zachgo S."/>
            <person name="Schmutz J."/>
        </authorList>
    </citation>
    <scope>NUCLEOTIDE SEQUENCE [LARGE SCALE GENOMIC DNA]</scope>
    <source>
        <strain evidence="3">Tak-1</strain>
    </source>
</reference>
<dbReference type="EMBL" id="KZ772675">
    <property type="protein sequence ID" value="PTQ49449.1"/>
    <property type="molecule type" value="Genomic_DNA"/>
</dbReference>
<dbReference type="Proteomes" id="UP000244005">
    <property type="component" value="Unassembled WGS sequence"/>
</dbReference>
<evidence type="ECO:0000313" key="2">
    <source>
        <dbReference type="EMBL" id="PTQ49450.1"/>
    </source>
</evidence>
<reference evidence="2" key="2">
    <citation type="submission" date="2017-12" db="EMBL/GenBank/DDBJ databases">
        <title>WGS assembly of Marchantia polymorpha.</title>
        <authorList>
            <person name="Bowman J.L."/>
            <person name="Kohchi T."/>
            <person name="Yamato K.T."/>
            <person name="Jenkins J."/>
            <person name="Shu S."/>
            <person name="Ishizaki K."/>
            <person name="Yamaoka S."/>
            <person name="Nishihama R."/>
            <person name="Nakamura Y."/>
            <person name="Berger F."/>
            <person name="Adam C."/>
            <person name="Aki S.S."/>
            <person name="Althoff F."/>
            <person name="Araki T."/>
            <person name="Arteaga-Vazquez M.A."/>
            <person name="Balasubrmanian S."/>
            <person name="Bauer D."/>
            <person name="Boehm C.R."/>
            <person name="Briginshaw L."/>
            <person name="Caballero-Perez J."/>
            <person name="Catarino B."/>
            <person name="Chen F."/>
            <person name="Chiyoda S."/>
            <person name="Chovatia M."/>
            <person name="Davies K.M."/>
            <person name="Delmans M."/>
            <person name="Demura T."/>
            <person name="Dierschke T."/>
            <person name="Dolan L."/>
            <person name="Dorantes-Acosta A.E."/>
            <person name="Eklund D.M."/>
            <person name="Florent S.N."/>
            <person name="Flores-Sandoval E."/>
            <person name="Fujiyama A."/>
            <person name="Fukuzawa H."/>
            <person name="Galik B."/>
            <person name="Grimanelli D."/>
            <person name="Grimwood J."/>
            <person name="Grossniklaus U."/>
            <person name="Hamada T."/>
            <person name="Haseloff J."/>
            <person name="Hetherington A.J."/>
            <person name="Higo A."/>
            <person name="Hirakawa Y."/>
            <person name="Hundley H.N."/>
            <person name="Ikeda Y."/>
            <person name="Inoue K."/>
            <person name="Inoue S."/>
            <person name="Ishida S."/>
            <person name="Jia Q."/>
            <person name="Kakita M."/>
            <person name="Kanazawa T."/>
            <person name="Kawai Y."/>
            <person name="Kawashima T."/>
            <person name="Kennedy M."/>
            <person name="Kinose K."/>
            <person name="Kinoshita T."/>
            <person name="Kohara Y."/>
            <person name="Koide E."/>
            <person name="Komatsu K."/>
            <person name="Kopischke S."/>
            <person name="Kubo M."/>
            <person name="Kyozuka J."/>
            <person name="Lagercrantz U."/>
            <person name="Lin S.S."/>
            <person name="Lindquist E."/>
            <person name="Lipzen A.M."/>
            <person name="Lu C."/>
            <person name="Luna E.D."/>
            <person name="Martienssen R.A."/>
            <person name="Minamino N."/>
            <person name="Mizutani M."/>
            <person name="Mizutani M."/>
            <person name="Mochizuki N."/>
            <person name="Monte I."/>
            <person name="Mosher R."/>
            <person name="Nagasaki H."/>
            <person name="Nakagami H."/>
            <person name="Naramoto S."/>
            <person name="Nishitani K."/>
            <person name="Ohtani M."/>
            <person name="Okamoto T."/>
            <person name="Okumura M."/>
            <person name="Phillips J."/>
            <person name="Pollak B."/>
            <person name="Reinders A."/>
            <person name="Roevekamp M."/>
            <person name="Sano R."/>
            <person name="Sawa S."/>
            <person name="Schmid M.W."/>
            <person name="Shirakawa M."/>
            <person name="Solano R."/>
            <person name="Spunde A."/>
            <person name="Suetsugu N."/>
            <person name="Sugano S."/>
            <person name="Sugiyama A."/>
            <person name="Sun R."/>
            <person name="Suzuki Y."/>
            <person name="Takenaka M."/>
            <person name="Takezawa D."/>
            <person name="Tomogane H."/>
            <person name="Tsuzuki M."/>
            <person name="Ueda T."/>
            <person name="Umeda M."/>
            <person name="Ward J.M."/>
            <person name="Watanabe Y."/>
            <person name="Yazaki K."/>
            <person name="Yokoyama R."/>
            <person name="Yoshitake Y."/>
            <person name="Yotsui I."/>
            <person name="Zachgo S."/>
            <person name="Schmutz J."/>
        </authorList>
    </citation>
    <scope>NUCLEOTIDE SEQUENCE [LARGE SCALE GENOMIC DNA]</scope>
    <source>
        <strain evidence="2">Tak-1</strain>
    </source>
</reference>
<dbReference type="OMA" id="NRWEIVA"/>
<protein>
    <submittedName>
        <fullName evidence="2">Uncharacterized protein</fullName>
    </submittedName>
</protein>
<dbReference type="EMBL" id="KZ772675">
    <property type="protein sequence ID" value="PTQ49448.1"/>
    <property type="molecule type" value="Genomic_DNA"/>
</dbReference>
<evidence type="ECO:0000313" key="3">
    <source>
        <dbReference type="Proteomes" id="UP000244005"/>
    </source>
</evidence>
<evidence type="ECO:0000256" key="1">
    <source>
        <dbReference type="SAM" id="Coils"/>
    </source>
</evidence>
<gene>
    <name evidence="2" type="ORF">MARPO_0003s0290</name>
</gene>
<dbReference type="Gramene" id="Mp7g12820.1">
    <property type="protein sequence ID" value="Mp7g12820.1.cds"/>
    <property type="gene ID" value="Mp7g12820"/>
</dbReference>
<name>A0A2R6XTN7_MARPO</name>
<dbReference type="EMBL" id="KZ772675">
    <property type="protein sequence ID" value="PTQ49450.1"/>
    <property type="molecule type" value="Genomic_DNA"/>
</dbReference>
<sequence>MPCTHDRMVDCNGATGSPGRRRCEYADALACDTGRAVPVEEQESTEDRLCPNLYRHSPADGHYQTHINRGSIDYPCSELQSLDESIERADIGAASPHLQTLNSWDENGQVDDSCRGRRWVLANQSARSEICPNLSGTLLPQNPRKACSGGSQAHKLAREIKDRLNYSEVQMRLLREERDNAVHELMKLSDTVTNCTTIAEDQAKLLKEQSETIRKLEKKIQTHEKLKQELRREHKQEIQSIEEHLQITQTESKEKTQVLEDDNQRMQVQCKNYEEKIQVLEETIERFHTEHKESQEKNDNRRMQELKAVNEELNGFKKDNQRLRDEREEFKERIQNVEELCSRLQAEKEEYKEKVLCFDEINKRLRAEREDFKGTLKSLEDVNKRLRVEREEIKEKVQSFEDSNHRLRVEREDCREKFRSLEDMNQRLRVEKEECKQQMSSSEESIKAMRVELKEDKEKLQSIEGNNQLLQLQLKEYKETIESLQIVNEHMRVDLMAKEEKIGMLDHNNQLFHYQEKEFHEKLQRLEDNNQLSHMELTECKQTIQRYEEENMRLHSELQEYRKRLQNWEEKCQSKEYEIKHMTEMVKNQEAHKELMEAQRIQGIKAYEVSIQQMQLEHREELRAVGESNDRIHMEHKKMISALQQDLDLVHAKSKEKTKGLQHTIHQQKEEIRMLGEKIKDMCVESKRENATLATSIQEIQACANQEREVYTEQLCLHEQRAVIQDEKIEKLMHKLNVAKSELSKTKTKETELKNNLEVQELAYQEKIKELRASSKEIQELTDVCAEFREHKETVDQLWIDNARLVQLLAESGEYQDLIKEMKEGNGLIFSPSHFKASKYQTLAQRYGALSTGSSVNFKTENENWIPADLYELVMTFRREHSWDISIEDLHEFLRLINTFWHEREKKHMMQTKIKYERKLSDIKRHHLQRIPYEKVVRSCQSRSFDKVNKLENVQDSWYEEDEEENS</sequence>
<keyword evidence="3" id="KW-1185">Reference proteome</keyword>
<dbReference type="OrthoDB" id="10255522at2759"/>
<feature type="coiled-coil region" evidence="1">
    <location>
        <begin position="729"/>
        <end position="784"/>
    </location>
</feature>
<proteinExistence type="predicted"/>
<feature type="coiled-coil region" evidence="1">
    <location>
        <begin position="537"/>
        <end position="599"/>
    </location>
</feature>
<accession>A0A2R6XTN7</accession>
<keyword evidence="1" id="KW-0175">Coiled coil</keyword>
<organism evidence="2 3">
    <name type="scientific">Marchantia polymorpha</name>
    <name type="common">Common liverwort</name>
    <name type="synonym">Marchantia aquatica</name>
    <dbReference type="NCBI Taxonomy" id="3197"/>
    <lineage>
        <taxon>Eukaryota</taxon>
        <taxon>Viridiplantae</taxon>
        <taxon>Streptophyta</taxon>
        <taxon>Embryophyta</taxon>
        <taxon>Marchantiophyta</taxon>
        <taxon>Marchantiopsida</taxon>
        <taxon>Marchantiidae</taxon>
        <taxon>Marchantiales</taxon>
        <taxon>Marchantiaceae</taxon>
        <taxon>Marchantia</taxon>
    </lineage>
</organism>
<dbReference type="AlphaFoldDB" id="A0A2R6XTN7"/>